<gene>
    <name evidence="1" type="ORF">EHJ13_06210</name>
</gene>
<organism evidence="1 2">
    <name type="scientific">Cronobacter dublinensis</name>
    <dbReference type="NCBI Taxonomy" id="413497"/>
    <lineage>
        <taxon>Bacteria</taxon>
        <taxon>Pseudomonadati</taxon>
        <taxon>Pseudomonadota</taxon>
        <taxon>Gammaproteobacteria</taxon>
        <taxon>Enterobacterales</taxon>
        <taxon>Enterobacteriaceae</taxon>
        <taxon>Cronobacter</taxon>
    </lineage>
</organism>
<name>A0A9Q4XMS3_9ENTR</name>
<dbReference type="RefSeq" id="WP_105581548.1">
    <property type="nucleotide sequence ID" value="NZ_JASEOS010000011.1"/>
</dbReference>
<protein>
    <submittedName>
        <fullName evidence="1">Tail fiber assembly protein</fullName>
    </submittedName>
</protein>
<comment type="caution">
    <text evidence="1">The sequence shown here is derived from an EMBL/GenBank/DDBJ whole genome shotgun (WGS) entry which is preliminary data.</text>
</comment>
<dbReference type="PANTHER" id="PTHR34413">
    <property type="entry name" value="PROPHAGE TAIL FIBER ASSEMBLY PROTEIN HOMOLOG TFAE-RELATED-RELATED"/>
    <property type="match status" value="1"/>
</dbReference>
<evidence type="ECO:0000313" key="1">
    <source>
        <dbReference type="EMBL" id="NCH87042.1"/>
    </source>
</evidence>
<sequence length="143" mass="15931">MKVFFSATTNGFYPEQMRADYEQQQCWPDDAREVSVSWYQYLLESQTGGKVITSNEYGQPVLADPPPPDQETLNALAASKKTALMRAAGDAIAPLQDAVNLGMATDEEKMRLTEWLQYRVLLNRIDTSAAPDITWPETPGDVA</sequence>
<proteinExistence type="predicted"/>
<evidence type="ECO:0000313" key="2">
    <source>
        <dbReference type="Proteomes" id="UP000778262"/>
    </source>
</evidence>
<dbReference type="Pfam" id="PF02413">
    <property type="entry name" value="Caudo_TAP"/>
    <property type="match status" value="1"/>
</dbReference>
<dbReference type="InterPro" id="IPR051220">
    <property type="entry name" value="TFA_Chaperone"/>
</dbReference>
<accession>A0A9Q4XMS3</accession>
<dbReference type="EMBL" id="RPBY01000002">
    <property type="protein sequence ID" value="NCH87042.1"/>
    <property type="molecule type" value="Genomic_DNA"/>
</dbReference>
<dbReference type="AlphaFoldDB" id="A0A9Q4XMS3"/>
<dbReference type="PANTHER" id="PTHR34413:SF2">
    <property type="entry name" value="PROPHAGE TAIL FIBER ASSEMBLY PROTEIN HOMOLOG TFAE-RELATED"/>
    <property type="match status" value="1"/>
</dbReference>
<dbReference type="InterPro" id="IPR003458">
    <property type="entry name" value="Phage_T4_Gp38_tail_assem"/>
</dbReference>
<reference evidence="1" key="1">
    <citation type="submission" date="2018-11" db="EMBL/GenBank/DDBJ databases">
        <title>Genomics analysis of Putative Virulence Factors on Adhesion and Cytotoxicity for Cronobacter spp.</title>
        <authorList>
            <person name="Cui J."/>
        </authorList>
    </citation>
    <scope>NUCLEOTIDE SEQUENCE</scope>
    <source>
        <strain evidence="1">SD69</strain>
    </source>
</reference>
<dbReference type="Proteomes" id="UP000778262">
    <property type="component" value="Unassembled WGS sequence"/>
</dbReference>